<dbReference type="EMBL" id="HBIM01011275">
    <property type="protein sequence ID" value="CAE0412093.1"/>
    <property type="molecule type" value="Transcribed_RNA"/>
</dbReference>
<evidence type="ECO:0000313" key="1">
    <source>
        <dbReference type="EMBL" id="CAE0412093.1"/>
    </source>
</evidence>
<reference evidence="1" key="1">
    <citation type="submission" date="2021-01" db="EMBL/GenBank/DDBJ databases">
        <authorList>
            <person name="Corre E."/>
            <person name="Pelletier E."/>
            <person name="Niang G."/>
            <person name="Scheremetjew M."/>
            <person name="Finn R."/>
            <person name="Kale V."/>
            <person name="Holt S."/>
            <person name="Cochrane G."/>
            <person name="Meng A."/>
            <person name="Brown T."/>
            <person name="Cohen L."/>
        </authorList>
    </citation>
    <scope>NUCLEOTIDE SEQUENCE</scope>
    <source>
        <strain evidence="1">CCMP127</strain>
    </source>
</reference>
<protein>
    <submittedName>
        <fullName evidence="1">Uncharacterized protein</fullName>
    </submittedName>
</protein>
<name>A0A7S3L556_9STRA</name>
<proteinExistence type="predicted"/>
<sequence length="211" mass="24828">MKVRSNERIPGILTPECRRIESDSSCSSTVSRLAEEVKRQKQESSCRRIQFREENNKVYANTQVNKSECREFWYSQKDINSFKAETRRQACKVHRSGHRNQQNSMEILQAAYKRFARVDSADEIEQVLEAYSFLSIDPALTGLEKWVLRDVARDRVARRKNLVRMIHICNNDTSLTPSRRLRVLRKESRLLSRPSRLFAHFMALRTTYGEE</sequence>
<dbReference type="AlphaFoldDB" id="A0A7S3L556"/>
<accession>A0A7S3L556</accession>
<gene>
    <name evidence="1" type="ORF">ACOF00016_LOCUS9368</name>
</gene>
<organism evidence="1">
    <name type="scientific">Amphora coffeiformis</name>
    <dbReference type="NCBI Taxonomy" id="265554"/>
    <lineage>
        <taxon>Eukaryota</taxon>
        <taxon>Sar</taxon>
        <taxon>Stramenopiles</taxon>
        <taxon>Ochrophyta</taxon>
        <taxon>Bacillariophyta</taxon>
        <taxon>Bacillariophyceae</taxon>
        <taxon>Bacillariophycidae</taxon>
        <taxon>Thalassiophysales</taxon>
        <taxon>Catenulaceae</taxon>
        <taxon>Amphora</taxon>
    </lineage>
</organism>